<keyword evidence="2" id="KW-1185">Reference proteome</keyword>
<organism evidence="1 2">
    <name type="scientific">Mytilus galloprovincialis</name>
    <name type="common">Mediterranean mussel</name>
    <dbReference type="NCBI Taxonomy" id="29158"/>
    <lineage>
        <taxon>Eukaryota</taxon>
        <taxon>Metazoa</taxon>
        <taxon>Spiralia</taxon>
        <taxon>Lophotrochozoa</taxon>
        <taxon>Mollusca</taxon>
        <taxon>Bivalvia</taxon>
        <taxon>Autobranchia</taxon>
        <taxon>Pteriomorphia</taxon>
        <taxon>Mytilida</taxon>
        <taxon>Mytiloidea</taxon>
        <taxon>Mytilidae</taxon>
        <taxon>Mytilinae</taxon>
        <taxon>Mytilus</taxon>
    </lineage>
</organism>
<reference evidence="1" key="1">
    <citation type="submission" date="2018-11" db="EMBL/GenBank/DDBJ databases">
        <authorList>
            <person name="Alioto T."/>
            <person name="Alioto T."/>
        </authorList>
    </citation>
    <scope>NUCLEOTIDE SEQUENCE</scope>
</reference>
<dbReference type="OrthoDB" id="6190425at2759"/>
<dbReference type="InterPro" id="IPR011042">
    <property type="entry name" value="6-blade_b-propeller_TolB-like"/>
</dbReference>
<proteinExistence type="predicted"/>
<dbReference type="Proteomes" id="UP000596742">
    <property type="component" value="Unassembled WGS sequence"/>
</dbReference>
<dbReference type="Gene3D" id="2.120.10.30">
    <property type="entry name" value="TolB, C-terminal domain"/>
    <property type="match status" value="1"/>
</dbReference>
<dbReference type="SUPFAM" id="SSF101898">
    <property type="entry name" value="NHL repeat"/>
    <property type="match status" value="1"/>
</dbReference>
<name>A0A8B6H3B1_MYTGA</name>
<dbReference type="EMBL" id="UYJE01009463">
    <property type="protein sequence ID" value="VDI73762.1"/>
    <property type="molecule type" value="Genomic_DNA"/>
</dbReference>
<dbReference type="AlphaFoldDB" id="A0A8B6H3B1"/>
<comment type="caution">
    <text evidence="1">The sequence shown here is derived from an EMBL/GenBank/DDBJ whole genome shotgun (WGS) entry which is preliminary data.</text>
</comment>
<protein>
    <submittedName>
        <fullName evidence="1">Uncharacterized protein</fullName>
    </submittedName>
</protein>
<evidence type="ECO:0000313" key="1">
    <source>
        <dbReference type="EMBL" id="VDI73762.1"/>
    </source>
</evidence>
<evidence type="ECO:0000313" key="2">
    <source>
        <dbReference type="Proteomes" id="UP000596742"/>
    </source>
</evidence>
<accession>A0A8B6H3B1</accession>
<sequence>MESGIEIFYLKSDQNQEFVFTTYSNGNCSPEKIASDMNGDIICVIQNESSTTWNGKIVSYDISPSLGQIKWAYAGHEDINIVRKFSPSDIVITSAGLVLTVDYYSNIIHVLSTNGVFLTFIGTREGVFSPRSLNIDKERQLQIGSDETEDESAKIYVAKLIS</sequence>
<gene>
    <name evidence="1" type="ORF">MGAL_10B050078</name>
</gene>